<feature type="compositionally biased region" description="Polar residues" evidence="1">
    <location>
        <begin position="65"/>
        <end position="78"/>
    </location>
</feature>
<keyword evidence="3" id="KW-1185">Reference proteome</keyword>
<proteinExistence type="predicted"/>
<protein>
    <submittedName>
        <fullName evidence="2">Uncharacterized protein</fullName>
    </submittedName>
</protein>
<evidence type="ECO:0000313" key="2">
    <source>
        <dbReference type="EMBL" id="KLO11111.1"/>
    </source>
</evidence>
<dbReference type="AlphaFoldDB" id="A0A0H2S280"/>
<dbReference type="EMBL" id="KQ086008">
    <property type="protein sequence ID" value="KLO11111.1"/>
    <property type="molecule type" value="Genomic_DNA"/>
</dbReference>
<feature type="compositionally biased region" description="Basic and acidic residues" evidence="1">
    <location>
        <begin position="88"/>
        <end position="104"/>
    </location>
</feature>
<gene>
    <name evidence="2" type="ORF">SCHPADRAFT_891824</name>
</gene>
<evidence type="ECO:0000313" key="3">
    <source>
        <dbReference type="Proteomes" id="UP000053477"/>
    </source>
</evidence>
<accession>A0A0H2S280</accession>
<reference evidence="2 3" key="1">
    <citation type="submission" date="2015-04" db="EMBL/GenBank/DDBJ databases">
        <title>Complete genome sequence of Schizopora paradoxa KUC8140, a cosmopolitan wood degrader in East Asia.</title>
        <authorList>
            <consortium name="DOE Joint Genome Institute"/>
            <person name="Min B."/>
            <person name="Park H."/>
            <person name="Jang Y."/>
            <person name="Kim J.-J."/>
            <person name="Kim K.H."/>
            <person name="Pangilinan J."/>
            <person name="Lipzen A."/>
            <person name="Riley R."/>
            <person name="Grigoriev I.V."/>
            <person name="Spatafora J.W."/>
            <person name="Choi I.-G."/>
        </authorList>
    </citation>
    <scope>NUCLEOTIDE SEQUENCE [LARGE SCALE GENOMIC DNA]</scope>
    <source>
        <strain evidence="2 3">KUC8140</strain>
    </source>
</reference>
<evidence type="ECO:0000256" key="1">
    <source>
        <dbReference type="SAM" id="MobiDB-lite"/>
    </source>
</evidence>
<feature type="region of interest" description="Disordered" evidence="1">
    <location>
        <begin position="31"/>
        <end position="107"/>
    </location>
</feature>
<feature type="compositionally biased region" description="Low complexity" evidence="1">
    <location>
        <begin position="39"/>
        <end position="49"/>
    </location>
</feature>
<dbReference type="InParanoid" id="A0A0H2S280"/>
<sequence>MASCKRTTSSQLCAPNSQILAIVRDRDSGALHESAAFTPSPSSHPPSESFQLAGPTRKPTKRTNEQTNEASGSENSEYMQLHLLQKTLAEDKDDKDDLGLDESLHPSPSLRLRDLISTTTATVL</sequence>
<name>A0A0H2S280_9AGAM</name>
<organism evidence="2 3">
    <name type="scientific">Schizopora paradoxa</name>
    <dbReference type="NCBI Taxonomy" id="27342"/>
    <lineage>
        <taxon>Eukaryota</taxon>
        <taxon>Fungi</taxon>
        <taxon>Dikarya</taxon>
        <taxon>Basidiomycota</taxon>
        <taxon>Agaricomycotina</taxon>
        <taxon>Agaricomycetes</taxon>
        <taxon>Hymenochaetales</taxon>
        <taxon>Schizoporaceae</taxon>
        <taxon>Schizopora</taxon>
    </lineage>
</organism>
<dbReference type="Proteomes" id="UP000053477">
    <property type="component" value="Unassembled WGS sequence"/>
</dbReference>